<dbReference type="PROSITE" id="PS51257">
    <property type="entry name" value="PROKAR_LIPOPROTEIN"/>
    <property type="match status" value="1"/>
</dbReference>
<gene>
    <name evidence="1" type="ORF">ACFPZN_35200</name>
</gene>
<dbReference type="InterPro" id="IPR012338">
    <property type="entry name" value="Beta-lactam/transpept-like"/>
</dbReference>
<dbReference type="Gene3D" id="3.40.710.10">
    <property type="entry name" value="DD-peptidase/beta-lactamase superfamily"/>
    <property type="match status" value="1"/>
</dbReference>
<evidence type="ECO:0008006" key="3">
    <source>
        <dbReference type="Google" id="ProtNLM"/>
    </source>
</evidence>
<comment type="caution">
    <text evidence="1">The sequence shown here is derived from an EMBL/GenBank/DDBJ whole genome shotgun (WGS) entry which is preliminary data.</text>
</comment>
<reference evidence="2" key="1">
    <citation type="journal article" date="2019" name="Int. J. Syst. Evol. Microbiol.">
        <title>The Global Catalogue of Microorganisms (GCM) 10K type strain sequencing project: providing services to taxonomists for standard genome sequencing and annotation.</title>
        <authorList>
            <consortium name="The Broad Institute Genomics Platform"/>
            <consortium name="The Broad Institute Genome Sequencing Center for Infectious Disease"/>
            <person name="Wu L."/>
            <person name="Ma J."/>
        </authorList>
    </citation>
    <scope>NUCLEOTIDE SEQUENCE [LARGE SCALE GENOMIC DNA]</scope>
    <source>
        <strain evidence="2">KCTC 42087</strain>
    </source>
</reference>
<keyword evidence="2" id="KW-1185">Reference proteome</keyword>
<name>A0ABW1AB60_9ACTN</name>
<dbReference type="EMBL" id="JBHSON010000060">
    <property type="protein sequence ID" value="MFC5750893.1"/>
    <property type="molecule type" value="Genomic_DNA"/>
</dbReference>
<protein>
    <recommendedName>
        <fullName evidence="3">Serine hydrolase</fullName>
    </recommendedName>
</protein>
<evidence type="ECO:0000313" key="1">
    <source>
        <dbReference type="EMBL" id="MFC5750893.1"/>
    </source>
</evidence>
<dbReference type="Proteomes" id="UP001596074">
    <property type="component" value="Unassembled WGS sequence"/>
</dbReference>
<sequence length="294" mass="31284">MISLVGRAGLVVAGVLVLGGCGADGKTPAARPVSTAAERPSVARKKPHVTVPAGVRAGYVVYDRESGKVLLHEGARRTFRSASVVKILIALDYLRGKTEVPAGDLAMLRPMLRSSDDGAATRFWARGGKGAIIERSARVIGLRDTRPPPADKPGFWGYTALSAMDVARTYRFLLEKAPAAHRELIMGELRKATPCGLDKYDQYFGIPRALPRPWAVKQGWSGFGDVPAVPCKAGLVRPAAAPDLGLGRPVLHTTGVVGHRIVVVLTLHPAGSSFQVAAQRVTTLTKQVYRAADS</sequence>
<organism evidence="1 2">
    <name type="scientific">Actinomadura rugatobispora</name>
    <dbReference type="NCBI Taxonomy" id="1994"/>
    <lineage>
        <taxon>Bacteria</taxon>
        <taxon>Bacillati</taxon>
        <taxon>Actinomycetota</taxon>
        <taxon>Actinomycetes</taxon>
        <taxon>Streptosporangiales</taxon>
        <taxon>Thermomonosporaceae</taxon>
        <taxon>Actinomadura</taxon>
    </lineage>
</organism>
<proteinExistence type="predicted"/>
<accession>A0ABW1AB60</accession>
<dbReference type="SUPFAM" id="SSF56601">
    <property type="entry name" value="beta-lactamase/transpeptidase-like"/>
    <property type="match status" value="1"/>
</dbReference>
<evidence type="ECO:0000313" key="2">
    <source>
        <dbReference type="Proteomes" id="UP001596074"/>
    </source>
</evidence>